<accession>A0ABX1G4Q7</accession>
<comment type="caution">
    <text evidence="2">The sequence shown here is derived from an EMBL/GenBank/DDBJ whole genome shotgun (WGS) entry which is preliminary data.</text>
</comment>
<keyword evidence="3" id="KW-1185">Reference proteome</keyword>
<name>A0ABX1G4Q7_9MICC</name>
<dbReference type="InterPro" id="IPR003709">
    <property type="entry name" value="VanY-like_core_dom"/>
</dbReference>
<organism evidence="2 3">
    <name type="scientific">Paeniglutamicibacter terrestris</name>
    <dbReference type="NCBI Taxonomy" id="2723403"/>
    <lineage>
        <taxon>Bacteria</taxon>
        <taxon>Bacillati</taxon>
        <taxon>Actinomycetota</taxon>
        <taxon>Actinomycetes</taxon>
        <taxon>Micrococcales</taxon>
        <taxon>Micrococcaceae</taxon>
        <taxon>Paeniglutamicibacter</taxon>
    </lineage>
</organism>
<gene>
    <name evidence="2" type="ORF">HED64_07490</name>
</gene>
<dbReference type="Pfam" id="PF08239">
    <property type="entry name" value="SH3_3"/>
    <property type="match status" value="1"/>
</dbReference>
<dbReference type="PROSITE" id="PS51781">
    <property type="entry name" value="SH3B"/>
    <property type="match status" value="1"/>
</dbReference>
<reference evidence="2 3" key="1">
    <citation type="submission" date="2020-04" db="EMBL/GenBank/DDBJ databases">
        <title>Paeniglutamicibacter sp. ANT13_2, a novel actinomycete isolated from sediment in Antarctica.</title>
        <authorList>
            <person name="Sakdapetsiri C."/>
            <person name="Pinyakong O."/>
        </authorList>
    </citation>
    <scope>NUCLEOTIDE SEQUENCE [LARGE SCALE GENOMIC DNA]</scope>
    <source>
        <strain evidence="2 3">ANT13_2</strain>
    </source>
</reference>
<evidence type="ECO:0000313" key="2">
    <source>
        <dbReference type="EMBL" id="NKG20555.1"/>
    </source>
</evidence>
<dbReference type="InterPro" id="IPR003646">
    <property type="entry name" value="SH3-like_bac-type"/>
</dbReference>
<protein>
    <submittedName>
        <fullName evidence="2">SH3 domain-containing protein</fullName>
    </submittedName>
</protein>
<dbReference type="EMBL" id="JAAWVT010000002">
    <property type="protein sequence ID" value="NKG20555.1"/>
    <property type="molecule type" value="Genomic_DNA"/>
</dbReference>
<dbReference type="RefSeq" id="WP_168151418.1">
    <property type="nucleotide sequence ID" value="NZ_JAAWVT010000002.1"/>
</dbReference>
<dbReference type="Gene3D" id="2.30.30.40">
    <property type="entry name" value="SH3 Domains"/>
    <property type="match status" value="1"/>
</dbReference>
<feature type="domain" description="SH3b" evidence="1">
    <location>
        <begin position="187"/>
        <end position="247"/>
    </location>
</feature>
<sequence length="247" mass="27254">MLVNKVYPLVPRKYTPKLRTISGTDVRLRPEAAAAYKKLLAAARKDGVRIRLTSGYRSYSVQAGLLEKYTRAYGLDYALRIAARPGTSEHQTGLAIDVGNPSRACALRDCFATTKVGRWMAKKAPKYGFILRYPEGQESVTGYKYEPWHFRFVGVTQAKSMAGFKSLEHYYGVSKASTKTPKTSKSAQGTKITTANLNLRTGPSTSESIIKTVKKGSKVQLAGKSSGVWIKVKHGGKTGWMSSEYLR</sequence>
<dbReference type="SUPFAM" id="SSF55166">
    <property type="entry name" value="Hedgehog/DD-peptidase"/>
    <property type="match status" value="1"/>
</dbReference>
<dbReference type="PANTHER" id="PTHR34385:SF1">
    <property type="entry name" value="PEPTIDOGLYCAN L-ALANYL-D-GLUTAMATE ENDOPEPTIDASE CWLK"/>
    <property type="match status" value="1"/>
</dbReference>
<dbReference type="SMART" id="SM00287">
    <property type="entry name" value="SH3b"/>
    <property type="match status" value="1"/>
</dbReference>
<evidence type="ECO:0000259" key="1">
    <source>
        <dbReference type="PROSITE" id="PS51781"/>
    </source>
</evidence>
<dbReference type="InterPro" id="IPR058193">
    <property type="entry name" value="VanY/YodJ_core_dom"/>
</dbReference>
<dbReference type="Pfam" id="PF02557">
    <property type="entry name" value="VanY"/>
    <property type="match status" value="1"/>
</dbReference>
<dbReference type="CDD" id="cd14852">
    <property type="entry name" value="LD-carboxypeptidase"/>
    <property type="match status" value="1"/>
</dbReference>
<dbReference type="PANTHER" id="PTHR34385">
    <property type="entry name" value="D-ALANYL-D-ALANINE CARBOXYPEPTIDASE"/>
    <property type="match status" value="1"/>
</dbReference>
<dbReference type="Gene3D" id="3.30.1380.10">
    <property type="match status" value="1"/>
</dbReference>
<evidence type="ECO:0000313" key="3">
    <source>
        <dbReference type="Proteomes" id="UP000746595"/>
    </source>
</evidence>
<dbReference type="InterPro" id="IPR009045">
    <property type="entry name" value="Zn_M74/Hedgehog-like"/>
</dbReference>
<proteinExistence type="predicted"/>
<dbReference type="InterPro" id="IPR052179">
    <property type="entry name" value="DD-CPase-like"/>
</dbReference>
<dbReference type="Proteomes" id="UP000746595">
    <property type="component" value="Unassembled WGS sequence"/>
</dbReference>